<dbReference type="Pfam" id="PF00001">
    <property type="entry name" value="7tm_1"/>
    <property type="match status" value="1"/>
</dbReference>
<protein>
    <recommendedName>
        <fullName evidence="6">G-protein coupled receptors family 1 profile domain-containing protein</fullName>
    </recommendedName>
</protein>
<reference evidence="8 9" key="1">
    <citation type="submission" date="2024-11" db="EMBL/GenBank/DDBJ databases">
        <title>Chromosome-level genome assembly of the freshwater bivalve Anodonta woodiana.</title>
        <authorList>
            <person name="Chen X."/>
        </authorList>
    </citation>
    <scope>NUCLEOTIDE SEQUENCE [LARGE SCALE GENOMIC DNA]</scope>
    <source>
        <strain evidence="8">MN2024</strain>
        <tissue evidence="8">Gills</tissue>
    </source>
</reference>
<dbReference type="Proteomes" id="UP001634394">
    <property type="component" value="Unassembled WGS sequence"/>
</dbReference>
<dbReference type="SUPFAM" id="SSF81321">
    <property type="entry name" value="Family A G protein-coupled receptor-like"/>
    <property type="match status" value="1"/>
</dbReference>
<evidence type="ECO:0000256" key="2">
    <source>
        <dbReference type="ARBA" id="ARBA00022692"/>
    </source>
</evidence>
<evidence type="ECO:0000256" key="1">
    <source>
        <dbReference type="ARBA" id="ARBA00004370"/>
    </source>
</evidence>
<evidence type="ECO:0000259" key="6">
    <source>
        <dbReference type="PROSITE" id="PS50262"/>
    </source>
</evidence>
<evidence type="ECO:0000313" key="8">
    <source>
        <dbReference type="EMBL" id="KAL3861546.1"/>
    </source>
</evidence>
<evidence type="ECO:0000256" key="4">
    <source>
        <dbReference type="ARBA" id="ARBA00023136"/>
    </source>
</evidence>
<evidence type="ECO:0000313" key="9">
    <source>
        <dbReference type="Proteomes" id="UP001634394"/>
    </source>
</evidence>
<keyword evidence="9" id="KW-1185">Reference proteome</keyword>
<accession>A0ABD3VIX9</accession>
<evidence type="ECO:0000256" key="5">
    <source>
        <dbReference type="SAM" id="Phobius"/>
    </source>
</evidence>
<dbReference type="EMBL" id="JBJQND010000011">
    <property type="protein sequence ID" value="KAL3861546.1"/>
    <property type="molecule type" value="Genomic_DNA"/>
</dbReference>
<dbReference type="GO" id="GO:0016020">
    <property type="term" value="C:membrane"/>
    <property type="evidence" value="ECO:0007669"/>
    <property type="project" value="UniProtKB-SubCell"/>
</dbReference>
<feature type="domain" description="G-protein coupled receptors family 1 profile" evidence="6">
    <location>
        <begin position="83"/>
        <end position="347"/>
    </location>
</feature>
<dbReference type="PRINTS" id="PR00237">
    <property type="entry name" value="GPCRRHODOPSN"/>
</dbReference>
<keyword evidence="2 5" id="KW-0812">Transmembrane</keyword>
<dbReference type="PANTHER" id="PTHR47023:SF1">
    <property type="entry name" value="SEX PEPTIDE RECEPTOR"/>
    <property type="match status" value="1"/>
</dbReference>
<dbReference type="InterPro" id="IPR000276">
    <property type="entry name" value="GPCR_Rhodpsn"/>
</dbReference>
<dbReference type="AlphaFoldDB" id="A0ABD3VIX9"/>
<feature type="transmembrane region" description="Helical" evidence="5">
    <location>
        <begin position="103"/>
        <end position="124"/>
    </location>
</feature>
<dbReference type="InterPro" id="IPR017452">
    <property type="entry name" value="GPCR_Rhodpsn_7TM"/>
</dbReference>
<feature type="transmembrane region" description="Helical" evidence="5">
    <location>
        <begin position="189"/>
        <end position="207"/>
    </location>
</feature>
<dbReference type="PROSITE" id="PS50262">
    <property type="entry name" value="G_PROTEIN_RECEP_F1_2"/>
    <property type="match status" value="1"/>
</dbReference>
<sequence length="395" mass="46474">MTHINNSLEIPDTDTYWPHASEQFLLNGSQDERHPHPDHYVYSDVSDYFDDLINNTFFYQDYGFEEIMYISFWTLLVIITASANVLIIAVFVRKRLRTPNNIILLLIAISDSLTGLVTLPTYLYVFTIFTHDIHSLNDRWCKAYFISTFYISKAFHAISIWQTLLLGFQRFCCIWFPFKTKSWFTTRRTLIEIAVITICAFVIQSYHLTQLKENKLLCKWNIEHPCVESCIFMWITLLLIHILPSGFLLVLTILIIHKLFNRPIRKEHISAEQSRGRDQQNKRASIIVVCIAIIVLIPEIPYGIFLLMTVIKRHSSNYMLDIEATRRFHIIYAMAMLLSFHANFWVYIIVNRRFRDELKSMFLDIKRKLQSKCTTDPFNDVSMEMGPTNLIALIM</sequence>
<comment type="caution">
    <text evidence="8">The sequence shown here is derived from an EMBL/GenBank/DDBJ whole genome shotgun (WGS) entry which is preliminary data.</text>
</comment>
<keyword evidence="3 5" id="KW-1133">Transmembrane helix</keyword>
<name>A0ABD3VIX9_SINWO</name>
<gene>
    <name evidence="7" type="ORF">ACJMK2_007552</name>
    <name evidence="8" type="ORF">ACJMK2_007574</name>
</gene>
<evidence type="ECO:0000256" key="3">
    <source>
        <dbReference type="ARBA" id="ARBA00022989"/>
    </source>
</evidence>
<organism evidence="8 9">
    <name type="scientific">Sinanodonta woodiana</name>
    <name type="common">Chinese pond mussel</name>
    <name type="synonym">Anodonta woodiana</name>
    <dbReference type="NCBI Taxonomy" id="1069815"/>
    <lineage>
        <taxon>Eukaryota</taxon>
        <taxon>Metazoa</taxon>
        <taxon>Spiralia</taxon>
        <taxon>Lophotrochozoa</taxon>
        <taxon>Mollusca</taxon>
        <taxon>Bivalvia</taxon>
        <taxon>Autobranchia</taxon>
        <taxon>Heteroconchia</taxon>
        <taxon>Palaeoheterodonta</taxon>
        <taxon>Unionida</taxon>
        <taxon>Unionoidea</taxon>
        <taxon>Unionidae</taxon>
        <taxon>Unioninae</taxon>
        <taxon>Sinanodonta</taxon>
    </lineage>
</organism>
<feature type="transmembrane region" description="Helical" evidence="5">
    <location>
        <begin position="144"/>
        <end position="168"/>
    </location>
</feature>
<feature type="transmembrane region" description="Helical" evidence="5">
    <location>
        <begin position="330"/>
        <end position="350"/>
    </location>
</feature>
<evidence type="ECO:0000313" key="7">
    <source>
        <dbReference type="EMBL" id="KAL3861523.1"/>
    </source>
</evidence>
<dbReference type="InterPro" id="IPR053071">
    <property type="entry name" value="GPCR1-related_rcpt"/>
</dbReference>
<feature type="transmembrane region" description="Helical" evidence="5">
    <location>
        <begin position="284"/>
        <end position="310"/>
    </location>
</feature>
<feature type="transmembrane region" description="Helical" evidence="5">
    <location>
        <begin position="67"/>
        <end position="91"/>
    </location>
</feature>
<dbReference type="Gene3D" id="1.20.1070.10">
    <property type="entry name" value="Rhodopsin 7-helix transmembrane proteins"/>
    <property type="match status" value="1"/>
</dbReference>
<dbReference type="EMBL" id="JBJQND010000011">
    <property type="protein sequence ID" value="KAL3861523.1"/>
    <property type="molecule type" value="Genomic_DNA"/>
</dbReference>
<dbReference type="PANTHER" id="PTHR47023">
    <property type="entry name" value="SEX PEPTIDE RECEPTOR"/>
    <property type="match status" value="1"/>
</dbReference>
<comment type="subcellular location">
    <subcellularLocation>
        <location evidence="1">Membrane</location>
    </subcellularLocation>
</comment>
<feature type="transmembrane region" description="Helical" evidence="5">
    <location>
        <begin position="231"/>
        <end position="256"/>
    </location>
</feature>
<proteinExistence type="predicted"/>
<keyword evidence="4 5" id="KW-0472">Membrane</keyword>